<organism evidence="2 3">
    <name type="scientific">Parasponia andersonii</name>
    <name type="common">Sponia andersonii</name>
    <dbReference type="NCBI Taxonomy" id="3476"/>
    <lineage>
        <taxon>Eukaryota</taxon>
        <taxon>Viridiplantae</taxon>
        <taxon>Streptophyta</taxon>
        <taxon>Embryophyta</taxon>
        <taxon>Tracheophyta</taxon>
        <taxon>Spermatophyta</taxon>
        <taxon>Magnoliopsida</taxon>
        <taxon>eudicotyledons</taxon>
        <taxon>Gunneridae</taxon>
        <taxon>Pentapetalae</taxon>
        <taxon>rosids</taxon>
        <taxon>fabids</taxon>
        <taxon>Rosales</taxon>
        <taxon>Cannabaceae</taxon>
        <taxon>Parasponia</taxon>
    </lineage>
</organism>
<reference evidence="3" key="1">
    <citation type="submission" date="2016-06" db="EMBL/GenBank/DDBJ databases">
        <title>Parallel loss of symbiosis genes in relatives of nitrogen-fixing non-legume Parasponia.</title>
        <authorList>
            <person name="Van Velzen R."/>
            <person name="Holmer R."/>
            <person name="Bu F."/>
            <person name="Rutten L."/>
            <person name="Van Zeijl A."/>
            <person name="Liu W."/>
            <person name="Santuari L."/>
            <person name="Cao Q."/>
            <person name="Sharma T."/>
            <person name="Shen D."/>
            <person name="Roswanjaya Y."/>
            <person name="Wardhani T."/>
            <person name="Kalhor M.S."/>
            <person name="Jansen J."/>
            <person name="Van den Hoogen J."/>
            <person name="Gungor B."/>
            <person name="Hartog M."/>
            <person name="Hontelez J."/>
            <person name="Verver J."/>
            <person name="Yang W.-C."/>
            <person name="Schijlen E."/>
            <person name="Repin R."/>
            <person name="Schilthuizen M."/>
            <person name="Schranz E."/>
            <person name="Heidstra R."/>
            <person name="Miyata K."/>
            <person name="Fedorova E."/>
            <person name="Kohlen W."/>
            <person name="Bisseling T."/>
            <person name="Smit S."/>
            <person name="Geurts R."/>
        </authorList>
    </citation>
    <scope>NUCLEOTIDE SEQUENCE [LARGE SCALE GENOMIC DNA]</scope>
    <source>
        <strain evidence="3">cv. WU1-14</strain>
    </source>
</reference>
<accession>A0A2P5D829</accession>
<comment type="caution">
    <text evidence="2">The sequence shown here is derived from an EMBL/GenBank/DDBJ whole genome shotgun (WGS) entry which is preliminary data.</text>
</comment>
<dbReference type="EMBL" id="JXTB01000056">
    <property type="protein sequence ID" value="PON69425.1"/>
    <property type="molecule type" value="Genomic_DNA"/>
</dbReference>
<dbReference type="AlphaFoldDB" id="A0A2P5D829"/>
<feature type="region of interest" description="Disordered" evidence="1">
    <location>
        <begin position="1"/>
        <end position="53"/>
    </location>
</feature>
<evidence type="ECO:0000256" key="1">
    <source>
        <dbReference type="SAM" id="MobiDB-lite"/>
    </source>
</evidence>
<keyword evidence="3" id="KW-1185">Reference proteome</keyword>
<evidence type="ECO:0000313" key="3">
    <source>
        <dbReference type="Proteomes" id="UP000237105"/>
    </source>
</evidence>
<proteinExistence type="predicted"/>
<sequence>MLSGTSLSEVGGGKGSTQVARRAQMASSEGSFGPGESALGAGDHHQWQEVARL</sequence>
<evidence type="ECO:0000313" key="2">
    <source>
        <dbReference type="EMBL" id="PON69425.1"/>
    </source>
</evidence>
<feature type="compositionally biased region" description="Basic and acidic residues" evidence="1">
    <location>
        <begin position="42"/>
        <end position="53"/>
    </location>
</feature>
<dbReference type="Proteomes" id="UP000237105">
    <property type="component" value="Unassembled WGS sequence"/>
</dbReference>
<protein>
    <submittedName>
        <fullName evidence="2">Uncharacterized protein</fullName>
    </submittedName>
</protein>
<name>A0A2P5D829_PARAD</name>
<gene>
    <name evidence="2" type="ORF">PanWU01x14_088660</name>
</gene>